<proteinExistence type="predicted"/>
<dbReference type="Proteomes" id="UP000805193">
    <property type="component" value="Unassembled WGS sequence"/>
</dbReference>
<name>A0AC60PCQ3_IXOPE</name>
<dbReference type="EMBL" id="JABSTQ010010847">
    <property type="protein sequence ID" value="KAG0417397.1"/>
    <property type="molecule type" value="Genomic_DNA"/>
</dbReference>
<reference evidence="1 2" key="1">
    <citation type="journal article" date="2020" name="Cell">
        <title>Large-Scale Comparative Analyses of Tick Genomes Elucidate Their Genetic Diversity and Vector Capacities.</title>
        <authorList>
            <consortium name="Tick Genome and Microbiome Consortium (TIGMIC)"/>
            <person name="Jia N."/>
            <person name="Wang J."/>
            <person name="Shi W."/>
            <person name="Du L."/>
            <person name="Sun Y."/>
            <person name="Zhan W."/>
            <person name="Jiang J.F."/>
            <person name="Wang Q."/>
            <person name="Zhang B."/>
            <person name="Ji P."/>
            <person name="Bell-Sakyi L."/>
            <person name="Cui X.M."/>
            <person name="Yuan T.T."/>
            <person name="Jiang B.G."/>
            <person name="Yang W.F."/>
            <person name="Lam T.T."/>
            <person name="Chang Q.C."/>
            <person name="Ding S.J."/>
            <person name="Wang X.J."/>
            <person name="Zhu J.G."/>
            <person name="Ruan X.D."/>
            <person name="Zhao L."/>
            <person name="Wei J.T."/>
            <person name="Ye R.Z."/>
            <person name="Que T.C."/>
            <person name="Du C.H."/>
            <person name="Zhou Y.H."/>
            <person name="Cheng J.X."/>
            <person name="Dai P.F."/>
            <person name="Guo W.B."/>
            <person name="Han X.H."/>
            <person name="Huang E.J."/>
            <person name="Li L.F."/>
            <person name="Wei W."/>
            <person name="Gao Y.C."/>
            <person name="Liu J.Z."/>
            <person name="Shao H.Z."/>
            <person name="Wang X."/>
            <person name="Wang C.C."/>
            <person name="Yang T.C."/>
            <person name="Huo Q.B."/>
            <person name="Li W."/>
            <person name="Chen H.Y."/>
            <person name="Chen S.E."/>
            <person name="Zhou L.G."/>
            <person name="Ni X.B."/>
            <person name="Tian J.H."/>
            <person name="Sheng Y."/>
            <person name="Liu T."/>
            <person name="Pan Y.S."/>
            <person name="Xia L.Y."/>
            <person name="Li J."/>
            <person name="Zhao F."/>
            <person name="Cao W.C."/>
        </authorList>
    </citation>
    <scope>NUCLEOTIDE SEQUENCE [LARGE SCALE GENOMIC DNA]</scope>
    <source>
        <strain evidence="1">Iper-2018</strain>
    </source>
</reference>
<comment type="caution">
    <text evidence="1">The sequence shown here is derived from an EMBL/GenBank/DDBJ whole genome shotgun (WGS) entry which is preliminary data.</text>
</comment>
<protein>
    <submittedName>
        <fullName evidence="1">Uncharacterized protein</fullName>
    </submittedName>
</protein>
<gene>
    <name evidence="1" type="ORF">HPB47_005639</name>
</gene>
<accession>A0AC60PCQ3</accession>
<sequence>MVRPIPENMDPERHQERRQERAHMLSKRPEPTNCIYTDAVYLHHTQEGDARHQAIKVDVGSSGSVKALFEVIEETCQQPATIVVNCAAIGAVLRPLLSTDEEHLDNVMRINLKVNLV</sequence>
<organism evidence="1 2">
    <name type="scientific">Ixodes persulcatus</name>
    <name type="common">Taiga tick</name>
    <dbReference type="NCBI Taxonomy" id="34615"/>
    <lineage>
        <taxon>Eukaryota</taxon>
        <taxon>Metazoa</taxon>
        <taxon>Ecdysozoa</taxon>
        <taxon>Arthropoda</taxon>
        <taxon>Chelicerata</taxon>
        <taxon>Arachnida</taxon>
        <taxon>Acari</taxon>
        <taxon>Parasitiformes</taxon>
        <taxon>Ixodida</taxon>
        <taxon>Ixodoidea</taxon>
        <taxon>Ixodidae</taxon>
        <taxon>Ixodinae</taxon>
        <taxon>Ixodes</taxon>
    </lineage>
</organism>
<evidence type="ECO:0000313" key="2">
    <source>
        <dbReference type="Proteomes" id="UP000805193"/>
    </source>
</evidence>
<keyword evidence="2" id="KW-1185">Reference proteome</keyword>
<evidence type="ECO:0000313" key="1">
    <source>
        <dbReference type="EMBL" id="KAG0417397.1"/>
    </source>
</evidence>